<dbReference type="InterPro" id="IPR026467">
    <property type="entry name" value="Ser/Gly_Cys_C_dom"/>
</dbReference>
<dbReference type="RefSeq" id="WP_377853179.1">
    <property type="nucleotide sequence ID" value="NZ_JBHLZU010000015.1"/>
</dbReference>
<feature type="transmembrane region" description="Helical" evidence="2">
    <location>
        <begin position="177"/>
        <end position="198"/>
    </location>
</feature>
<evidence type="ECO:0000313" key="3">
    <source>
        <dbReference type="EMBL" id="MFB9905810.1"/>
    </source>
</evidence>
<accession>A0ABV5ZY30</accession>
<proteinExistence type="predicted"/>
<organism evidence="3 4">
    <name type="scientific">Allokutzneria oryzae</name>
    <dbReference type="NCBI Taxonomy" id="1378989"/>
    <lineage>
        <taxon>Bacteria</taxon>
        <taxon>Bacillati</taxon>
        <taxon>Actinomycetota</taxon>
        <taxon>Actinomycetes</taxon>
        <taxon>Pseudonocardiales</taxon>
        <taxon>Pseudonocardiaceae</taxon>
        <taxon>Allokutzneria</taxon>
    </lineage>
</organism>
<sequence>MTEPWGISGPTFIVLYCALIVGLVVLNKVWAGRQRRGGDLGAPVGALIPPPYHLAYLVGGARRAAETAVASLLADGRLRIASAGTLTRTSEQRTPDPLENAVLDKANSVRARTVVELVAGSPACAAIAEDLSDRGLLVSPDAAKARLRRIFLLFLALEVLGIVRVANGISLDRPVGFLIPLVVVAGIATVVAGIASAVHTPGRRTVLGDRVAAEARGRYSNHHADEPGLVGVSTFGFAAGAVLFGGLMLYPDEQIQQALNYSPPPVSTSGGGSDGGSGGSDSGGGCSGGGCGGGGCGGCGG</sequence>
<keyword evidence="2" id="KW-0472">Membrane</keyword>
<feature type="region of interest" description="Disordered" evidence="1">
    <location>
        <begin position="260"/>
        <end position="283"/>
    </location>
</feature>
<evidence type="ECO:0000313" key="4">
    <source>
        <dbReference type="Proteomes" id="UP001589693"/>
    </source>
</evidence>
<keyword evidence="2" id="KW-0812">Transmembrane</keyword>
<feature type="transmembrane region" description="Helical" evidence="2">
    <location>
        <begin position="150"/>
        <end position="171"/>
    </location>
</feature>
<feature type="compositionally biased region" description="Gly residues" evidence="1">
    <location>
        <begin position="269"/>
        <end position="283"/>
    </location>
</feature>
<feature type="transmembrane region" description="Helical" evidence="2">
    <location>
        <begin position="228"/>
        <end position="250"/>
    </location>
</feature>
<evidence type="ECO:0000256" key="1">
    <source>
        <dbReference type="SAM" id="MobiDB-lite"/>
    </source>
</evidence>
<dbReference type="Proteomes" id="UP001589693">
    <property type="component" value="Unassembled WGS sequence"/>
</dbReference>
<dbReference type="NCBIfam" id="TIGR04222">
    <property type="entry name" value="near_uncomplex"/>
    <property type="match status" value="1"/>
</dbReference>
<feature type="transmembrane region" description="Helical" evidence="2">
    <location>
        <begin position="6"/>
        <end position="26"/>
    </location>
</feature>
<keyword evidence="4" id="KW-1185">Reference proteome</keyword>
<protein>
    <submittedName>
        <fullName evidence="3">TIGR04222 domain-containing membrane protein</fullName>
    </submittedName>
</protein>
<name>A0ABV5ZY30_9PSEU</name>
<evidence type="ECO:0000256" key="2">
    <source>
        <dbReference type="SAM" id="Phobius"/>
    </source>
</evidence>
<dbReference type="EMBL" id="JBHLZU010000015">
    <property type="protein sequence ID" value="MFB9905810.1"/>
    <property type="molecule type" value="Genomic_DNA"/>
</dbReference>
<reference evidence="3 4" key="1">
    <citation type="submission" date="2024-09" db="EMBL/GenBank/DDBJ databases">
        <authorList>
            <person name="Sun Q."/>
            <person name="Mori K."/>
        </authorList>
    </citation>
    <scope>NUCLEOTIDE SEQUENCE [LARGE SCALE GENOMIC DNA]</scope>
    <source>
        <strain evidence="3 4">TBRC 7907</strain>
    </source>
</reference>
<gene>
    <name evidence="3" type="ORF">ACFFQA_17890</name>
</gene>
<keyword evidence="2" id="KW-1133">Transmembrane helix</keyword>
<comment type="caution">
    <text evidence="3">The sequence shown here is derived from an EMBL/GenBank/DDBJ whole genome shotgun (WGS) entry which is preliminary data.</text>
</comment>